<dbReference type="Proteomes" id="UP000002051">
    <property type="component" value="Chromosome 2"/>
</dbReference>
<evidence type="ECO:0000256" key="1">
    <source>
        <dbReference type="SAM" id="MobiDB-lite"/>
    </source>
</evidence>
<gene>
    <name evidence="2" type="ordered locus">MTR_2g084660</name>
</gene>
<reference evidence="2 4" key="1">
    <citation type="journal article" date="2011" name="Nature">
        <title>The Medicago genome provides insight into the evolution of rhizobial symbioses.</title>
        <authorList>
            <person name="Young N.D."/>
            <person name="Debelle F."/>
            <person name="Oldroyd G.E."/>
            <person name="Geurts R."/>
            <person name="Cannon S.B."/>
            <person name="Udvardi M.K."/>
            <person name="Benedito V.A."/>
            <person name="Mayer K.F."/>
            <person name="Gouzy J."/>
            <person name="Schoof H."/>
            <person name="Van de Peer Y."/>
            <person name="Proost S."/>
            <person name="Cook D.R."/>
            <person name="Meyers B.C."/>
            <person name="Spannagl M."/>
            <person name="Cheung F."/>
            <person name="De Mita S."/>
            <person name="Krishnakumar V."/>
            <person name="Gundlach H."/>
            <person name="Zhou S."/>
            <person name="Mudge J."/>
            <person name="Bharti A.K."/>
            <person name="Murray J.D."/>
            <person name="Naoumkina M.A."/>
            <person name="Rosen B."/>
            <person name="Silverstein K.A."/>
            <person name="Tang H."/>
            <person name="Rombauts S."/>
            <person name="Zhao P.X."/>
            <person name="Zhou P."/>
            <person name="Barbe V."/>
            <person name="Bardou P."/>
            <person name="Bechner M."/>
            <person name="Bellec A."/>
            <person name="Berger A."/>
            <person name="Berges H."/>
            <person name="Bidwell S."/>
            <person name="Bisseling T."/>
            <person name="Choisne N."/>
            <person name="Couloux A."/>
            <person name="Denny R."/>
            <person name="Deshpande S."/>
            <person name="Dai X."/>
            <person name="Doyle J.J."/>
            <person name="Dudez A.M."/>
            <person name="Farmer A.D."/>
            <person name="Fouteau S."/>
            <person name="Franken C."/>
            <person name="Gibelin C."/>
            <person name="Gish J."/>
            <person name="Goldstein S."/>
            <person name="Gonzalez A.J."/>
            <person name="Green P.J."/>
            <person name="Hallab A."/>
            <person name="Hartog M."/>
            <person name="Hua A."/>
            <person name="Humphray S.J."/>
            <person name="Jeong D.H."/>
            <person name="Jing Y."/>
            <person name="Jocker A."/>
            <person name="Kenton S.M."/>
            <person name="Kim D.J."/>
            <person name="Klee K."/>
            <person name="Lai H."/>
            <person name="Lang C."/>
            <person name="Lin S."/>
            <person name="Macmil S.L."/>
            <person name="Magdelenat G."/>
            <person name="Matthews L."/>
            <person name="McCorrison J."/>
            <person name="Monaghan E.L."/>
            <person name="Mun J.H."/>
            <person name="Najar F.Z."/>
            <person name="Nicholson C."/>
            <person name="Noirot C."/>
            <person name="O'Bleness M."/>
            <person name="Paule C.R."/>
            <person name="Poulain J."/>
            <person name="Prion F."/>
            <person name="Qin B."/>
            <person name="Qu C."/>
            <person name="Retzel E.F."/>
            <person name="Riddle C."/>
            <person name="Sallet E."/>
            <person name="Samain S."/>
            <person name="Samson N."/>
            <person name="Sanders I."/>
            <person name="Saurat O."/>
            <person name="Scarpelli C."/>
            <person name="Schiex T."/>
            <person name="Segurens B."/>
            <person name="Severin A.J."/>
            <person name="Sherrier D.J."/>
            <person name="Shi R."/>
            <person name="Sims S."/>
            <person name="Singer S.R."/>
            <person name="Sinharoy S."/>
            <person name="Sterck L."/>
            <person name="Viollet A."/>
            <person name="Wang B.B."/>
            <person name="Wang K."/>
            <person name="Wang M."/>
            <person name="Wang X."/>
            <person name="Warfsmann J."/>
            <person name="Weissenbach J."/>
            <person name="White D.D."/>
            <person name="White J.D."/>
            <person name="Wiley G.B."/>
            <person name="Wincker P."/>
            <person name="Xing Y."/>
            <person name="Yang L."/>
            <person name="Yao Z."/>
            <person name="Ying F."/>
            <person name="Zhai J."/>
            <person name="Zhou L."/>
            <person name="Zuber A."/>
            <person name="Denarie J."/>
            <person name="Dixon R.A."/>
            <person name="May G.D."/>
            <person name="Schwartz D.C."/>
            <person name="Rogers J."/>
            <person name="Quetier F."/>
            <person name="Town C.D."/>
            <person name="Roe B.A."/>
        </authorList>
    </citation>
    <scope>NUCLEOTIDE SEQUENCE [LARGE SCALE GENOMIC DNA]</scope>
    <source>
        <strain evidence="2">A17</strain>
        <strain evidence="3 4">cv. Jemalong A17</strain>
    </source>
</reference>
<dbReference type="EnsemblPlants" id="KEH38931">
    <property type="protein sequence ID" value="KEH38931"/>
    <property type="gene ID" value="MTR_2g084660"/>
</dbReference>
<keyword evidence="4" id="KW-1185">Reference proteome</keyword>
<proteinExistence type="predicted"/>
<reference evidence="3" key="3">
    <citation type="submission" date="2015-04" db="UniProtKB">
        <authorList>
            <consortium name="EnsemblPlants"/>
        </authorList>
    </citation>
    <scope>IDENTIFICATION</scope>
    <source>
        <strain evidence="3">cv. Jemalong A17</strain>
    </source>
</reference>
<feature type="region of interest" description="Disordered" evidence="1">
    <location>
        <begin position="94"/>
        <end position="114"/>
    </location>
</feature>
<dbReference type="HOGENOM" id="CLU_1542341_0_0_1"/>
<organism evidence="2 4">
    <name type="scientific">Medicago truncatula</name>
    <name type="common">Barrel medic</name>
    <name type="synonym">Medicago tribuloides</name>
    <dbReference type="NCBI Taxonomy" id="3880"/>
    <lineage>
        <taxon>Eukaryota</taxon>
        <taxon>Viridiplantae</taxon>
        <taxon>Streptophyta</taxon>
        <taxon>Embryophyta</taxon>
        <taxon>Tracheophyta</taxon>
        <taxon>Spermatophyta</taxon>
        <taxon>Magnoliopsida</taxon>
        <taxon>eudicotyledons</taxon>
        <taxon>Gunneridae</taxon>
        <taxon>Pentapetalae</taxon>
        <taxon>rosids</taxon>
        <taxon>fabids</taxon>
        <taxon>Fabales</taxon>
        <taxon>Fabaceae</taxon>
        <taxon>Papilionoideae</taxon>
        <taxon>50 kb inversion clade</taxon>
        <taxon>NPAAA clade</taxon>
        <taxon>Hologalegina</taxon>
        <taxon>IRL clade</taxon>
        <taxon>Trifolieae</taxon>
        <taxon>Medicago</taxon>
    </lineage>
</organism>
<dbReference type="AlphaFoldDB" id="A0A072VBG5"/>
<evidence type="ECO:0000313" key="4">
    <source>
        <dbReference type="Proteomes" id="UP000002051"/>
    </source>
</evidence>
<name>A0A072VBG5_MEDTR</name>
<feature type="compositionally biased region" description="Basic and acidic residues" evidence="1">
    <location>
        <begin position="95"/>
        <end position="104"/>
    </location>
</feature>
<reference evidence="2 4" key="2">
    <citation type="journal article" date="2014" name="BMC Genomics">
        <title>An improved genome release (version Mt4.0) for the model legume Medicago truncatula.</title>
        <authorList>
            <person name="Tang H."/>
            <person name="Krishnakumar V."/>
            <person name="Bidwell S."/>
            <person name="Rosen B."/>
            <person name="Chan A."/>
            <person name="Zhou S."/>
            <person name="Gentzbittel L."/>
            <person name="Childs K.L."/>
            <person name="Yandell M."/>
            <person name="Gundlach H."/>
            <person name="Mayer K.F."/>
            <person name="Schwartz D.C."/>
            <person name="Town C.D."/>
        </authorList>
    </citation>
    <scope>GENOME REANNOTATION</scope>
    <source>
        <strain evidence="2">A17</strain>
        <strain evidence="3 4">cv. Jemalong A17</strain>
    </source>
</reference>
<protein>
    <submittedName>
        <fullName evidence="2 3">Uncharacterized protein</fullName>
    </submittedName>
</protein>
<accession>A0A072VBG5</accession>
<evidence type="ECO:0000313" key="3">
    <source>
        <dbReference type="EnsemblPlants" id="KEH38931"/>
    </source>
</evidence>
<dbReference type="EMBL" id="CM001218">
    <property type="protein sequence ID" value="KEH38931.1"/>
    <property type="molecule type" value="Genomic_DNA"/>
</dbReference>
<sequence length="174" mass="19270">MNKLNWRGRLVPFALSKAGMVTVSLQRLIVNSAEFCHKYYNQNDIRNVIQVLYASEKHRPLYSGICMAMLQYWNISKNSSHLCVPNGTHLNSESSKIDENDHKGSNMSCPNPDNKSTAAISSKCSLVSNRFINYGNANGTSLPLPTYGHQTGFGKCKGNITSDAINLNQQNTPT</sequence>
<evidence type="ECO:0000313" key="2">
    <source>
        <dbReference type="EMBL" id="KEH38931.1"/>
    </source>
</evidence>
<feature type="compositionally biased region" description="Polar residues" evidence="1">
    <location>
        <begin position="105"/>
        <end position="114"/>
    </location>
</feature>